<dbReference type="RefSeq" id="XP_034243281.1">
    <property type="nucleotide sequence ID" value="XM_034387390.1"/>
</dbReference>
<feature type="transmembrane region" description="Helical" evidence="9">
    <location>
        <begin position="110"/>
        <end position="143"/>
    </location>
</feature>
<feature type="compositionally biased region" description="Basic residues" evidence="8">
    <location>
        <begin position="877"/>
        <end position="886"/>
    </location>
</feature>
<keyword evidence="10" id="KW-1185">Reference proteome</keyword>
<organism evidence="11">
    <name type="scientific">Thrips palmi</name>
    <name type="common">Melon thrips</name>
    <dbReference type="NCBI Taxonomy" id="161013"/>
    <lineage>
        <taxon>Eukaryota</taxon>
        <taxon>Metazoa</taxon>
        <taxon>Ecdysozoa</taxon>
        <taxon>Arthropoda</taxon>
        <taxon>Hexapoda</taxon>
        <taxon>Insecta</taxon>
        <taxon>Pterygota</taxon>
        <taxon>Neoptera</taxon>
        <taxon>Paraneoptera</taxon>
        <taxon>Thysanoptera</taxon>
        <taxon>Terebrantia</taxon>
        <taxon>Thripoidea</taxon>
        <taxon>Thripidae</taxon>
        <taxon>Thrips</taxon>
    </lineage>
</organism>
<evidence type="ECO:0000256" key="7">
    <source>
        <dbReference type="SAM" id="Coils"/>
    </source>
</evidence>
<dbReference type="PANTHER" id="PTHR22730:SF1">
    <property type="entry name" value="PROMININ-LIKE PROTEIN"/>
    <property type="match status" value="1"/>
</dbReference>
<evidence type="ECO:0000313" key="11">
    <source>
        <dbReference type="RefSeq" id="XP_034243281.1"/>
    </source>
</evidence>
<evidence type="ECO:0000256" key="8">
    <source>
        <dbReference type="SAM" id="MobiDB-lite"/>
    </source>
</evidence>
<evidence type="ECO:0000256" key="9">
    <source>
        <dbReference type="SAM" id="Phobius"/>
    </source>
</evidence>
<protein>
    <submittedName>
        <fullName evidence="11">Prominin-like protein isoform X1</fullName>
    </submittedName>
</protein>
<evidence type="ECO:0000256" key="5">
    <source>
        <dbReference type="ARBA" id="ARBA00023136"/>
    </source>
</evidence>
<comment type="subcellular location">
    <subcellularLocation>
        <location evidence="1">Membrane</location>
        <topology evidence="1">Multi-pass membrane protein</topology>
    </subcellularLocation>
</comment>
<evidence type="ECO:0000256" key="1">
    <source>
        <dbReference type="ARBA" id="ARBA00004141"/>
    </source>
</evidence>
<evidence type="ECO:0000256" key="2">
    <source>
        <dbReference type="ARBA" id="ARBA00006058"/>
    </source>
</evidence>
<keyword evidence="3 9" id="KW-0812">Transmembrane</keyword>
<dbReference type="InterPro" id="IPR008795">
    <property type="entry name" value="Prominin"/>
</dbReference>
<feature type="transmembrane region" description="Helical" evidence="9">
    <location>
        <begin position="164"/>
        <end position="186"/>
    </location>
</feature>
<dbReference type="OrthoDB" id="6229420at2759"/>
<feature type="transmembrane region" description="Helical" evidence="9">
    <location>
        <begin position="493"/>
        <end position="518"/>
    </location>
</feature>
<feature type="compositionally biased region" description="Polar residues" evidence="8">
    <location>
        <begin position="930"/>
        <end position="939"/>
    </location>
</feature>
<accession>A0A6P8Z0Z0</accession>
<keyword evidence="6" id="KW-0325">Glycoprotein</keyword>
<dbReference type="KEGG" id="tpal:117646456"/>
<keyword evidence="5 9" id="KW-0472">Membrane</keyword>
<comment type="similarity">
    <text evidence="2">Belongs to the prominin family.</text>
</comment>
<dbReference type="FunCoup" id="A0A6P8Z0Z0">
    <property type="interactions" value="68"/>
</dbReference>
<gene>
    <name evidence="11" type="primary">LOC117646456</name>
</gene>
<proteinExistence type="inferred from homology"/>
<feature type="transmembrane region" description="Helical" evidence="9">
    <location>
        <begin position="7"/>
        <end position="27"/>
    </location>
</feature>
<sequence length="992" mass="111163">MALAQGASRCFVWCCVGVVVVLSYAVAPSRGLQHALPNVMPFREIQYSPPVLNHNYRSPVRFDARGMGNLYNLTKMFMRIIQREEPYPQGLVKVEDGRVELGPVEWHSLVAYYGGLLGVVLAGLVLAAVLPVAGLMFCCCRCTGRCGARSQPFDKRHDPCRRHFFGVLLAGIAIALLFGVVCAFVTNEYMEKGVQELPNKTSNLVADTRLFLQNTQKEINHLLITNYNELSTALDQSLQSSGEKMNRQLAEISHATSLDNLTQLVAGLGNIKSDLAEVSRLTDKLRSSARVLKIGLTRVRNSLIEISRRCRSIPQCKGVMDSYSAQINQITIKEQFDDMLDKYFPKLPNISESLQTVSGLVSEDVKNELLNGKRQLDNIQREIQRTVNDTVPSISKSIGKTGDDVGRIARKITQLMERADQAVLRYSEAPLEDAKVYIPQFSPYRYHLGLVVSCILLMILAPITFGLFCGFCGKRPDASYNDDSCTKGTGARLLMVAVWLILLTSSAIILVILVHFVVGVVAERTICEPLRDPSDNQIFGLIDEITPLESMLQGLVLDSSHHRGRHRRMPAVHTSVSSVIIACHQNRSIYDVLDLEARVNVSEVLSYANNQGLQNALDNIKQRLSVEGQIVILPDQARRKLAELAESSPSIPFDTYTEVLGQRITELNFTEFANVLQTVASNIDDQSIQDELQVEARNLIHSQRDIEELSGFAQNLSEMVKQLKEHLNINHNSLKDAIYSLMNEVLKAQDYLNKDGPQKLLEIAQQFADEFLNHVRHYMQRVVDHTHSEVGKCWPLSRVYNATLMATCDEILNPFNGFWASVGWCLLLFIPSIILSVKLATLYQKSDPYPGPLVEAEYMYDAYADRDNIPLANVNDKKRKKTKNSRGRSYQETYDNSSGGGGYLGDYSAHLGRGERERERARPEPERASHSQAGGQQRYSDMAPKHWDFPNNGPPRYQSPHASHSHAHSPPMSTEYERPPPYYFPGPGESRP</sequence>
<evidence type="ECO:0000256" key="3">
    <source>
        <dbReference type="ARBA" id="ARBA00022692"/>
    </source>
</evidence>
<dbReference type="GeneID" id="117646456"/>
<dbReference type="Pfam" id="PF05478">
    <property type="entry name" value="Prominin"/>
    <property type="match status" value="1"/>
</dbReference>
<feature type="compositionally biased region" description="Basic and acidic residues" evidence="8">
    <location>
        <begin position="912"/>
        <end position="929"/>
    </location>
</feature>
<evidence type="ECO:0000256" key="6">
    <source>
        <dbReference type="ARBA" id="ARBA00023180"/>
    </source>
</evidence>
<feature type="transmembrane region" description="Helical" evidence="9">
    <location>
        <begin position="446"/>
        <end position="472"/>
    </location>
</feature>
<keyword evidence="4 9" id="KW-1133">Transmembrane helix</keyword>
<keyword evidence="7" id="KW-0175">Coiled coil</keyword>
<name>A0A6P8Z0Z0_THRPL</name>
<feature type="coiled-coil region" evidence="7">
    <location>
        <begin position="362"/>
        <end position="389"/>
    </location>
</feature>
<evidence type="ECO:0000313" key="10">
    <source>
        <dbReference type="Proteomes" id="UP000515158"/>
    </source>
</evidence>
<dbReference type="GO" id="GO:0016020">
    <property type="term" value="C:membrane"/>
    <property type="evidence" value="ECO:0007669"/>
    <property type="project" value="UniProtKB-SubCell"/>
</dbReference>
<dbReference type="PANTHER" id="PTHR22730">
    <property type="entry name" value="PROMININ PROM PROTEIN"/>
    <property type="match status" value="1"/>
</dbReference>
<dbReference type="AlphaFoldDB" id="A0A6P8Z0Z0"/>
<reference evidence="11" key="1">
    <citation type="submission" date="2025-08" db="UniProtKB">
        <authorList>
            <consortium name="RefSeq"/>
        </authorList>
    </citation>
    <scope>IDENTIFICATION</scope>
    <source>
        <tissue evidence="11">Total insect</tissue>
    </source>
</reference>
<evidence type="ECO:0000256" key="4">
    <source>
        <dbReference type="ARBA" id="ARBA00022989"/>
    </source>
</evidence>
<dbReference type="InParanoid" id="A0A6P8Z0Z0"/>
<dbReference type="Proteomes" id="UP000515158">
    <property type="component" value="Unplaced"/>
</dbReference>
<feature type="region of interest" description="Disordered" evidence="8">
    <location>
        <begin position="871"/>
        <end position="992"/>
    </location>
</feature>